<name>A0AAW1Y4L5_RUBAR</name>
<sequence>MSWPAGLLATLWMVAETCGGGLGMKKRESAHGGRAGIEPVMIDSERTPPSREYGETPRAAARAWEAGGDWGHTQQRPQDSAVLGVSIVAELD</sequence>
<feature type="region of interest" description="Disordered" evidence="1">
    <location>
        <begin position="25"/>
        <end position="60"/>
    </location>
</feature>
<proteinExistence type="predicted"/>
<gene>
    <name evidence="3" type="ORF">M0R45_009302</name>
</gene>
<evidence type="ECO:0000313" key="4">
    <source>
        <dbReference type="Proteomes" id="UP001457282"/>
    </source>
</evidence>
<dbReference type="AlphaFoldDB" id="A0AAW1Y4L5"/>
<dbReference type="Proteomes" id="UP001457282">
    <property type="component" value="Unassembled WGS sequence"/>
</dbReference>
<accession>A0AAW1Y4L5</accession>
<feature type="compositionally biased region" description="Basic and acidic residues" evidence="1">
    <location>
        <begin position="43"/>
        <end position="55"/>
    </location>
</feature>
<reference evidence="3 4" key="1">
    <citation type="journal article" date="2023" name="G3 (Bethesda)">
        <title>A chromosome-length genome assembly and annotation of blackberry (Rubus argutus, cv. 'Hillquist').</title>
        <authorList>
            <person name="Bruna T."/>
            <person name="Aryal R."/>
            <person name="Dudchenko O."/>
            <person name="Sargent D.J."/>
            <person name="Mead D."/>
            <person name="Buti M."/>
            <person name="Cavallini A."/>
            <person name="Hytonen T."/>
            <person name="Andres J."/>
            <person name="Pham M."/>
            <person name="Weisz D."/>
            <person name="Mascagni F."/>
            <person name="Usai G."/>
            <person name="Natali L."/>
            <person name="Bassil N."/>
            <person name="Fernandez G.E."/>
            <person name="Lomsadze A."/>
            <person name="Armour M."/>
            <person name="Olukolu B."/>
            <person name="Poorten T."/>
            <person name="Britton C."/>
            <person name="Davik J."/>
            <person name="Ashrafi H."/>
            <person name="Aiden E.L."/>
            <person name="Borodovsky M."/>
            <person name="Worthington M."/>
        </authorList>
    </citation>
    <scope>NUCLEOTIDE SEQUENCE [LARGE SCALE GENOMIC DNA]</scope>
    <source>
        <strain evidence="3">PI 553951</strain>
    </source>
</reference>
<keyword evidence="2" id="KW-0732">Signal</keyword>
<evidence type="ECO:0000256" key="2">
    <source>
        <dbReference type="SAM" id="SignalP"/>
    </source>
</evidence>
<evidence type="ECO:0008006" key="5">
    <source>
        <dbReference type="Google" id="ProtNLM"/>
    </source>
</evidence>
<comment type="caution">
    <text evidence="3">The sequence shown here is derived from an EMBL/GenBank/DDBJ whole genome shotgun (WGS) entry which is preliminary data.</text>
</comment>
<keyword evidence="4" id="KW-1185">Reference proteome</keyword>
<evidence type="ECO:0000256" key="1">
    <source>
        <dbReference type="SAM" id="MobiDB-lite"/>
    </source>
</evidence>
<protein>
    <recommendedName>
        <fullName evidence="5">Secreted protein</fullName>
    </recommendedName>
</protein>
<organism evidence="3 4">
    <name type="scientific">Rubus argutus</name>
    <name type="common">Southern blackberry</name>
    <dbReference type="NCBI Taxonomy" id="59490"/>
    <lineage>
        <taxon>Eukaryota</taxon>
        <taxon>Viridiplantae</taxon>
        <taxon>Streptophyta</taxon>
        <taxon>Embryophyta</taxon>
        <taxon>Tracheophyta</taxon>
        <taxon>Spermatophyta</taxon>
        <taxon>Magnoliopsida</taxon>
        <taxon>eudicotyledons</taxon>
        <taxon>Gunneridae</taxon>
        <taxon>Pentapetalae</taxon>
        <taxon>rosids</taxon>
        <taxon>fabids</taxon>
        <taxon>Rosales</taxon>
        <taxon>Rosaceae</taxon>
        <taxon>Rosoideae</taxon>
        <taxon>Rosoideae incertae sedis</taxon>
        <taxon>Rubus</taxon>
    </lineage>
</organism>
<evidence type="ECO:0000313" key="3">
    <source>
        <dbReference type="EMBL" id="KAK9943701.1"/>
    </source>
</evidence>
<feature type="signal peptide" evidence="2">
    <location>
        <begin position="1"/>
        <end position="19"/>
    </location>
</feature>
<feature type="chain" id="PRO_5043665648" description="Secreted protein" evidence="2">
    <location>
        <begin position="20"/>
        <end position="92"/>
    </location>
</feature>
<dbReference type="EMBL" id="JBEDUW010000002">
    <property type="protein sequence ID" value="KAK9943701.1"/>
    <property type="molecule type" value="Genomic_DNA"/>
</dbReference>